<dbReference type="AlphaFoldDB" id="A0A437MCD0"/>
<evidence type="ECO:0000256" key="1">
    <source>
        <dbReference type="ARBA" id="ARBA00023015"/>
    </source>
</evidence>
<evidence type="ECO:0000256" key="4">
    <source>
        <dbReference type="HAMAP-Rule" id="MF_00930"/>
    </source>
</evidence>
<dbReference type="InterPro" id="IPR028624">
    <property type="entry name" value="Tscrpt_elong_fac_GreA/B"/>
</dbReference>
<gene>
    <name evidence="4 8" type="primary">greB</name>
    <name evidence="8" type="ORF">EOD42_17120</name>
</gene>
<protein>
    <recommendedName>
        <fullName evidence="4">Transcription elongation factor GreB</fullName>
    </recommendedName>
    <alternativeName>
        <fullName evidence="4">Transcript cleavage factor GreB</fullName>
    </alternativeName>
</protein>
<dbReference type="InterPro" id="IPR006358">
    <property type="entry name" value="Tscrpt_elong_fac_GreB"/>
</dbReference>
<dbReference type="Proteomes" id="UP000282957">
    <property type="component" value="Unassembled WGS sequence"/>
</dbReference>
<organism evidence="8 9">
    <name type="scientific">Rhodovarius crocodyli</name>
    <dbReference type="NCBI Taxonomy" id="1979269"/>
    <lineage>
        <taxon>Bacteria</taxon>
        <taxon>Pseudomonadati</taxon>
        <taxon>Pseudomonadota</taxon>
        <taxon>Alphaproteobacteria</taxon>
        <taxon>Acetobacterales</taxon>
        <taxon>Roseomonadaceae</taxon>
        <taxon>Rhodovarius</taxon>
    </lineage>
</organism>
<comment type="caution">
    <text evidence="8">The sequence shown here is derived from an EMBL/GenBank/DDBJ whole genome shotgun (WGS) entry which is preliminary data.</text>
</comment>
<feature type="compositionally biased region" description="Acidic residues" evidence="5">
    <location>
        <begin position="1"/>
        <end position="10"/>
    </location>
</feature>
<dbReference type="InterPro" id="IPR036805">
    <property type="entry name" value="Tscrpt_elong_fac_GreA/B_N_sf"/>
</dbReference>
<dbReference type="GO" id="GO:0006354">
    <property type="term" value="P:DNA-templated transcription elongation"/>
    <property type="evidence" value="ECO:0007669"/>
    <property type="project" value="TreeGrafter"/>
</dbReference>
<dbReference type="GO" id="GO:0003677">
    <property type="term" value="F:DNA binding"/>
    <property type="evidence" value="ECO:0007669"/>
    <property type="project" value="UniProtKB-UniRule"/>
</dbReference>
<dbReference type="HAMAP" id="MF_00930">
    <property type="entry name" value="GreB"/>
    <property type="match status" value="1"/>
</dbReference>
<comment type="function">
    <text evidence="4">Necessary for efficient RNA polymerase transcription elongation past template-encoded arresting sites. The arresting sites in DNA have the property of trapping a certain fraction of elongating RNA polymerases that pass through, resulting in locked ternary complexes. Cleavage of the nascent transcript by cleavage factors such as GreA or GreB allows the resumption of elongation from the new 3'terminus. GreB releases sequences of up to 9 nucleotides in length.</text>
</comment>
<accession>A0A437MCD0</accession>
<reference evidence="8 9" key="1">
    <citation type="submission" date="2019-01" db="EMBL/GenBank/DDBJ databases">
        <authorList>
            <person name="Chen W.-M."/>
        </authorList>
    </citation>
    <scope>NUCLEOTIDE SEQUENCE [LARGE SCALE GENOMIC DNA]</scope>
    <source>
        <strain evidence="8 9">CCP-6</strain>
    </source>
</reference>
<sequence length="172" mass="19361">MSDDDDDEDGPPLPKGRPYYMTPEGHAAMQEELRALWYGERPKVVELVSWAAALGDRSENADYQYGKKRLREIDRRVRFLRKRLDAAEVVDAARQTKRDQVFFGATVTYARPDDSEATVTIVGSDEADAERGRISWIAPIARALLGKREGDVARVPLPGGAEEIEIVEIRYP</sequence>
<dbReference type="EMBL" id="SACL01000006">
    <property type="protein sequence ID" value="RVT95304.1"/>
    <property type="molecule type" value="Genomic_DNA"/>
</dbReference>
<keyword evidence="1 4" id="KW-0805">Transcription regulation</keyword>
<dbReference type="PANTHER" id="PTHR30437">
    <property type="entry name" value="TRANSCRIPTION ELONGATION FACTOR GREA"/>
    <property type="match status" value="1"/>
</dbReference>
<feature type="domain" description="Transcription elongation factor GreA/GreB C-terminal" evidence="6">
    <location>
        <begin position="98"/>
        <end position="171"/>
    </location>
</feature>
<keyword evidence="3 4" id="KW-0804">Transcription</keyword>
<evidence type="ECO:0000259" key="6">
    <source>
        <dbReference type="Pfam" id="PF01272"/>
    </source>
</evidence>
<evidence type="ECO:0000256" key="3">
    <source>
        <dbReference type="ARBA" id="ARBA00023163"/>
    </source>
</evidence>
<dbReference type="GO" id="GO:0070063">
    <property type="term" value="F:RNA polymerase binding"/>
    <property type="evidence" value="ECO:0007669"/>
    <property type="project" value="InterPro"/>
</dbReference>
<keyword evidence="2 4" id="KW-0238">DNA-binding</keyword>
<dbReference type="NCBIfam" id="TIGR01461">
    <property type="entry name" value="greB"/>
    <property type="match status" value="1"/>
</dbReference>
<dbReference type="PANTHER" id="PTHR30437:SF6">
    <property type="entry name" value="TRANSCRIPTION ELONGATION FACTOR GREB"/>
    <property type="match status" value="1"/>
</dbReference>
<dbReference type="InterPro" id="IPR001437">
    <property type="entry name" value="Tscrpt_elong_fac_GreA/B_C"/>
</dbReference>
<evidence type="ECO:0000256" key="2">
    <source>
        <dbReference type="ARBA" id="ARBA00023125"/>
    </source>
</evidence>
<dbReference type="InterPro" id="IPR018151">
    <property type="entry name" value="TF_GreA/GreB_CS"/>
</dbReference>
<dbReference type="Gene3D" id="1.10.287.180">
    <property type="entry name" value="Transcription elongation factor, GreA/GreB, N-terminal domain"/>
    <property type="match status" value="1"/>
</dbReference>
<dbReference type="GO" id="GO:0032784">
    <property type="term" value="P:regulation of DNA-templated transcription elongation"/>
    <property type="evidence" value="ECO:0007669"/>
    <property type="project" value="UniProtKB-UniRule"/>
</dbReference>
<dbReference type="SUPFAM" id="SSF46557">
    <property type="entry name" value="GreA transcript cleavage protein, N-terminal domain"/>
    <property type="match status" value="1"/>
</dbReference>
<dbReference type="Pfam" id="PF03449">
    <property type="entry name" value="GreA_GreB_N"/>
    <property type="match status" value="1"/>
</dbReference>
<dbReference type="RefSeq" id="WP_127788792.1">
    <property type="nucleotide sequence ID" value="NZ_SACL01000006.1"/>
</dbReference>
<dbReference type="Gene3D" id="3.10.50.30">
    <property type="entry name" value="Transcription elongation factor, GreA/GreB, C-terminal domain"/>
    <property type="match status" value="1"/>
</dbReference>
<dbReference type="PROSITE" id="PS00829">
    <property type="entry name" value="GREAB_1"/>
    <property type="match status" value="1"/>
</dbReference>
<dbReference type="FunFam" id="3.10.50.30:FF:000001">
    <property type="entry name" value="Transcription elongation factor GreA"/>
    <property type="match status" value="1"/>
</dbReference>
<dbReference type="Pfam" id="PF01272">
    <property type="entry name" value="GreA_GreB"/>
    <property type="match status" value="1"/>
</dbReference>
<comment type="similarity">
    <text evidence="4">Belongs to the GreA/GreB family. GreB subfamily.</text>
</comment>
<keyword evidence="9" id="KW-1185">Reference proteome</keyword>
<dbReference type="InterPro" id="IPR022691">
    <property type="entry name" value="Tscrpt_elong_fac_GreA/B_N"/>
</dbReference>
<evidence type="ECO:0000313" key="8">
    <source>
        <dbReference type="EMBL" id="RVT95304.1"/>
    </source>
</evidence>
<dbReference type="SUPFAM" id="SSF54534">
    <property type="entry name" value="FKBP-like"/>
    <property type="match status" value="1"/>
</dbReference>
<evidence type="ECO:0000256" key="5">
    <source>
        <dbReference type="SAM" id="MobiDB-lite"/>
    </source>
</evidence>
<keyword evidence="8" id="KW-0648">Protein biosynthesis</keyword>
<feature type="domain" description="Transcription elongation factor GreA/GreB N-terminal" evidence="7">
    <location>
        <begin position="20"/>
        <end position="89"/>
    </location>
</feature>
<dbReference type="OrthoDB" id="9808774at2"/>
<name>A0A437MCD0_9PROT</name>
<dbReference type="InterPro" id="IPR023459">
    <property type="entry name" value="Tscrpt_elong_fac_GreA/B_fam"/>
</dbReference>
<dbReference type="FunFam" id="1.10.287.180:FF:000001">
    <property type="entry name" value="Transcription elongation factor GreA"/>
    <property type="match status" value="1"/>
</dbReference>
<dbReference type="GO" id="GO:0003746">
    <property type="term" value="F:translation elongation factor activity"/>
    <property type="evidence" value="ECO:0007669"/>
    <property type="project" value="UniProtKB-KW"/>
</dbReference>
<evidence type="ECO:0000259" key="7">
    <source>
        <dbReference type="Pfam" id="PF03449"/>
    </source>
</evidence>
<evidence type="ECO:0000313" key="9">
    <source>
        <dbReference type="Proteomes" id="UP000282957"/>
    </source>
</evidence>
<keyword evidence="8" id="KW-0251">Elongation factor</keyword>
<feature type="region of interest" description="Disordered" evidence="5">
    <location>
        <begin position="1"/>
        <end position="24"/>
    </location>
</feature>
<dbReference type="NCBIfam" id="NF002506">
    <property type="entry name" value="PRK01885.1"/>
    <property type="match status" value="1"/>
</dbReference>
<dbReference type="PIRSF" id="PIRSF006092">
    <property type="entry name" value="GreA_GreB"/>
    <property type="match status" value="1"/>
</dbReference>
<dbReference type="InterPro" id="IPR036953">
    <property type="entry name" value="GreA/GreB_C_sf"/>
</dbReference>
<dbReference type="HAMAP" id="MF_00105">
    <property type="entry name" value="GreA_GreB"/>
    <property type="match status" value="1"/>
</dbReference>
<proteinExistence type="inferred from homology"/>